<dbReference type="EMBL" id="JACEIK010000152">
    <property type="protein sequence ID" value="MCD7451077.1"/>
    <property type="molecule type" value="Genomic_DNA"/>
</dbReference>
<feature type="domain" description="Reverse transcriptase zinc-binding" evidence="1">
    <location>
        <begin position="24"/>
        <end position="67"/>
    </location>
</feature>
<sequence length="81" mass="8817">MGTAHTPNGRYSISPMVGCSGRETPLGMELCGMGIAHDSTDCCLCEQGLFETAAHLFHDCPWAKEVWKAVVESEFSPRISK</sequence>
<comment type="caution">
    <text evidence="2">The sequence shown here is derived from an EMBL/GenBank/DDBJ whole genome shotgun (WGS) entry which is preliminary data.</text>
</comment>
<evidence type="ECO:0000313" key="3">
    <source>
        <dbReference type="Proteomes" id="UP000823775"/>
    </source>
</evidence>
<accession>A0ABS8RW79</accession>
<protein>
    <recommendedName>
        <fullName evidence="1">Reverse transcriptase zinc-binding domain-containing protein</fullName>
    </recommendedName>
</protein>
<gene>
    <name evidence="2" type="ORF">HAX54_009525</name>
</gene>
<proteinExistence type="predicted"/>
<dbReference type="Proteomes" id="UP000823775">
    <property type="component" value="Unassembled WGS sequence"/>
</dbReference>
<evidence type="ECO:0000259" key="1">
    <source>
        <dbReference type="Pfam" id="PF13966"/>
    </source>
</evidence>
<evidence type="ECO:0000313" key="2">
    <source>
        <dbReference type="EMBL" id="MCD7451077.1"/>
    </source>
</evidence>
<organism evidence="2 3">
    <name type="scientific">Datura stramonium</name>
    <name type="common">Jimsonweed</name>
    <name type="synonym">Common thornapple</name>
    <dbReference type="NCBI Taxonomy" id="4076"/>
    <lineage>
        <taxon>Eukaryota</taxon>
        <taxon>Viridiplantae</taxon>
        <taxon>Streptophyta</taxon>
        <taxon>Embryophyta</taxon>
        <taxon>Tracheophyta</taxon>
        <taxon>Spermatophyta</taxon>
        <taxon>Magnoliopsida</taxon>
        <taxon>eudicotyledons</taxon>
        <taxon>Gunneridae</taxon>
        <taxon>Pentapetalae</taxon>
        <taxon>asterids</taxon>
        <taxon>lamiids</taxon>
        <taxon>Solanales</taxon>
        <taxon>Solanaceae</taxon>
        <taxon>Solanoideae</taxon>
        <taxon>Datureae</taxon>
        <taxon>Datura</taxon>
    </lineage>
</organism>
<dbReference type="InterPro" id="IPR026960">
    <property type="entry name" value="RVT-Znf"/>
</dbReference>
<name>A0ABS8RW79_DATST</name>
<reference evidence="2 3" key="1">
    <citation type="journal article" date="2021" name="BMC Genomics">
        <title>Datura genome reveals duplications of psychoactive alkaloid biosynthetic genes and high mutation rate following tissue culture.</title>
        <authorList>
            <person name="Rajewski A."/>
            <person name="Carter-House D."/>
            <person name="Stajich J."/>
            <person name="Litt A."/>
        </authorList>
    </citation>
    <scope>NUCLEOTIDE SEQUENCE [LARGE SCALE GENOMIC DNA]</scope>
    <source>
        <strain evidence="2">AR-01</strain>
    </source>
</reference>
<dbReference type="Pfam" id="PF13966">
    <property type="entry name" value="zf-RVT"/>
    <property type="match status" value="1"/>
</dbReference>
<keyword evidence="3" id="KW-1185">Reference proteome</keyword>